<keyword evidence="2" id="KW-0560">Oxidoreductase</keyword>
<dbReference type="Gene3D" id="3.30.1370.60">
    <property type="entry name" value="Hypothetical oxidoreductase yiak, domain 2"/>
    <property type="match status" value="1"/>
</dbReference>
<reference evidence="3" key="1">
    <citation type="submission" date="2021-04" db="EMBL/GenBank/DDBJ databases">
        <authorList>
            <consortium name="Wellcome Sanger Institute Data Sharing"/>
        </authorList>
    </citation>
    <scope>NUCLEOTIDE SEQUENCE [LARGE SCALE GENOMIC DNA]</scope>
</reference>
<accession>A0A3Q1K925</accession>
<dbReference type="AlphaFoldDB" id="A0A3Q1K925"/>
<name>A0A3Q1K925_ANATE</name>
<evidence type="ECO:0008006" key="5">
    <source>
        <dbReference type="Google" id="ProtNLM"/>
    </source>
</evidence>
<dbReference type="RefSeq" id="XP_026221845.1">
    <property type="nucleotide sequence ID" value="XM_026366060.1"/>
</dbReference>
<dbReference type="Proteomes" id="UP000265040">
    <property type="component" value="Chromosome 6"/>
</dbReference>
<reference evidence="3" key="2">
    <citation type="submission" date="2025-08" db="UniProtKB">
        <authorList>
            <consortium name="Ensembl"/>
        </authorList>
    </citation>
    <scope>IDENTIFICATION</scope>
</reference>
<proteinExistence type="inferred from homology"/>
<reference evidence="3" key="3">
    <citation type="submission" date="2025-09" db="UniProtKB">
        <authorList>
            <consortium name="Ensembl"/>
        </authorList>
    </citation>
    <scope>IDENTIFICATION</scope>
</reference>
<dbReference type="SUPFAM" id="SSF89733">
    <property type="entry name" value="L-sulfolactate dehydrogenase-like"/>
    <property type="match status" value="1"/>
</dbReference>
<dbReference type="GO" id="GO:0016491">
    <property type="term" value="F:oxidoreductase activity"/>
    <property type="evidence" value="ECO:0007669"/>
    <property type="project" value="UniProtKB-KW"/>
</dbReference>
<dbReference type="InterPro" id="IPR043144">
    <property type="entry name" value="Mal/L-sulf/L-lact_DH-like_ah"/>
</dbReference>
<evidence type="ECO:0000256" key="2">
    <source>
        <dbReference type="ARBA" id="ARBA00023002"/>
    </source>
</evidence>
<sequence>MTTVGTKPHHARSLAEVLVEGDHRGHYSHGLNRMDMYVKDIQTGICEKYGEPEVEKESAATALVNGKNLLGPVVGNFCMDLAVKKAREVGIGWVVAHGSNHYGIAGHYAMQALKENMIGMSFTNTSPLVVPTRGKECTLGTNPISVAAPAKHGDSFVLDMATSAVAIGKVELYDRRGDPIPEGWGCDAQGHLTTDPKRVLSGGGLVPIGGSEATGGYKGYGLGMMVEVFCGILAGAQYSKNIRTWKETDRVADLGQCFVAINPENFAPGFSDRMSDLLSIHRGLDPANPDIPVLAAGDPERMHMKKCEEMGGIPYHMNVVNYMNQCAQRIGVSPLLPCDRLISN</sequence>
<dbReference type="STRING" id="64144.ENSATEP00000029796"/>
<dbReference type="PANTHER" id="PTHR11091">
    <property type="entry name" value="OXIDOREDUCTASE-RELATED"/>
    <property type="match status" value="1"/>
</dbReference>
<protein>
    <recommendedName>
        <fullName evidence="5">Malate dehydrogenase</fullName>
    </recommendedName>
</protein>
<evidence type="ECO:0000256" key="1">
    <source>
        <dbReference type="ARBA" id="ARBA00006056"/>
    </source>
</evidence>
<dbReference type="InterPro" id="IPR043143">
    <property type="entry name" value="Mal/L-sulf/L-lact_DH-like_NADP"/>
</dbReference>
<dbReference type="Gene3D" id="1.10.1530.10">
    <property type="match status" value="1"/>
</dbReference>
<dbReference type="InParanoid" id="A0A3Q1K925"/>
<dbReference type="PANTHER" id="PTHR11091:SF0">
    <property type="entry name" value="MALATE DEHYDROGENASE"/>
    <property type="match status" value="1"/>
</dbReference>
<evidence type="ECO:0000313" key="4">
    <source>
        <dbReference type="Proteomes" id="UP000265040"/>
    </source>
</evidence>
<comment type="similarity">
    <text evidence="1">Belongs to the LDH2/MDH2 oxidoreductase family.</text>
</comment>
<dbReference type="GeneTree" id="ENSGT00390000007126"/>
<organism evidence="3 4">
    <name type="scientific">Anabas testudineus</name>
    <name type="common">Climbing perch</name>
    <name type="synonym">Anthias testudineus</name>
    <dbReference type="NCBI Taxonomy" id="64144"/>
    <lineage>
        <taxon>Eukaryota</taxon>
        <taxon>Metazoa</taxon>
        <taxon>Chordata</taxon>
        <taxon>Craniata</taxon>
        <taxon>Vertebrata</taxon>
        <taxon>Euteleostomi</taxon>
        <taxon>Actinopterygii</taxon>
        <taxon>Neopterygii</taxon>
        <taxon>Teleostei</taxon>
        <taxon>Neoteleostei</taxon>
        <taxon>Acanthomorphata</taxon>
        <taxon>Anabantaria</taxon>
        <taxon>Anabantiformes</taxon>
        <taxon>Anabantoidei</taxon>
        <taxon>Anabantidae</taxon>
        <taxon>Anabas</taxon>
    </lineage>
</organism>
<dbReference type="OMA" id="VLAHNCA"/>
<dbReference type="GeneID" id="113166099"/>
<keyword evidence="4" id="KW-1185">Reference proteome</keyword>
<dbReference type="InterPro" id="IPR003767">
    <property type="entry name" value="Malate/L-lactate_DH-like"/>
</dbReference>
<evidence type="ECO:0000313" key="3">
    <source>
        <dbReference type="Ensembl" id="ENSATEP00000029796.2"/>
    </source>
</evidence>
<dbReference type="Pfam" id="PF02615">
    <property type="entry name" value="Ldh_2"/>
    <property type="match status" value="1"/>
</dbReference>
<dbReference type="InterPro" id="IPR036111">
    <property type="entry name" value="Mal/L-sulfo/L-lacto_DH-like_sf"/>
</dbReference>
<dbReference type="Ensembl" id="ENSATET00000030246.3">
    <property type="protein sequence ID" value="ENSATEP00000029796.2"/>
    <property type="gene ID" value="ENSATEG00000020548.3"/>
</dbReference>